<reference evidence="1" key="2">
    <citation type="submission" date="2020-09" db="EMBL/GenBank/DDBJ databases">
        <authorList>
            <person name="Sun Q."/>
            <person name="Zhou Y."/>
        </authorList>
    </citation>
    <scope>NUCLEOTIDE SEQUENCE</scope>
    <source>
        <strain evidence="1">CGMCC 4.7398</strain>
    </source>
</reference>
<accession>A0A919G1M5</accession>
<comment type="caution">
    <text evidence="1">The sequence shown here is derived from an EMBL/GenBank/DDBJ whole genome shotgun (WGS) entry which is preliminary data.</text>
</comment>
<evidence type="ECO:0000313" key="2">
    <source>
        <dbReference type="Proteomes" id="UP000627369"/>
    </source>
</evidence>
<sequence>MTAREKVIDWLNDAHAMERALEEVLQRHAKDAEGEAEVQARIERHIDETRGQAETVRGCIESLGGDVSGSKDAFAKMFGAMQGMANRPMADTMLKNALADFAAEQFEIACYRALIVACQEIGEEDVAFRLTDILHEEESMAQFLDQHLPGAVRAALVDSQ</sequence>
<evidence type="ECO:0000313" key="1">
    <source>
        <dbReference type="EMBL" id="GHH76206.1"/>
    </source>
</evidence>
<evidence type="ECO:0008006" key="3">
    <source>
        <dbReference type="Google" id="ProtNLM"/>
    </source>
</evidence>
<organism evidence="1 2">
    <name type="scientific">Promicromonospora soli</name>
    <dbReference type="NCBI Taxonomy" id="2035533"/>
    <lineage>
        <taxon>Bacteria</taxon>
        <taxon>Bacillati</taxon>
        <taxon>Actinomycetota</taxon>
        <taxon>Actinomycetes</taxon>
        <taxon>Micrococcales</taxon>
        <taxon>Promicromonosporaceae</taxon>
        <taxon>Promicromonospora</taxon>
    </lineage>
</organism>
<name>A0A919G1M5_9MICO</name>
<proteinExistence type="predicted"/>
<dbReference type="CDD" id="cd00657">
    <property type="entry name" value="Ferritin_like"/>
    <property type="match status" value="1"/>
</dbReference>
<dbReference type="SUPFAM" id="SSF47240">
    <property type="entry name" value="Ferritin-like"/>
    <property type="match status" value="1"/>
</dbReference>
<keyword evidence="2" id="KW-1185">Reference proteome</keyword>
<dbReference type="Pfam" id="PF05974">
    <property type="entry name" value="DUF892"/>
    <property type="match status" value="1"/>
</dbReference>
<reference evidence="1" key="1">
    <citation type="journal article" date="2014" name="Int. J. Syst. Evol. Microbiol.">
        <title>Complete genome sequence of Corynebacterium casei LMG S-19264T (=DSM 44701T), isolated from a smear-ripened cheese.</title>
        <authorList>
            <consortium name="US DOE Joint Genome Institute (JGI-PGF)"/>
            <person name="Walter F."/>
            <person name="Albersmeier A."/>
            <person name="Kalinowski J."/>
            <person name="Ruckert C."/>
        </authorList>
    </citation>
    <scope>NUCLEOTIDE SEQUENCE</scope>
    <source>
        <strain evidence="1">CGMCC 4.7398</strain>
    </source>
</reference>
<dbReference type="AlphaFoldDB" id="A0A919G1M5"/>
<dbReference type="EMBL" id="BNAS01000005">
    <property type="protein sequence ID" value="GHH76206.1"/>
    <property type="molecule type" value="Genomic_DNA"/>
</dbReference>
<gene>
    <name evidence="1" type="ORF">GCM10017772_34250</name>
</gene>
<dbReference type="InterPro" id="IPR009078">
    <property type="entry name" value="Ferritin-like_SF"/>
</dbReference>
<dbReference type="InterPro" id="IPR012347">
    <property type="entry name" value="Ferritin-like"/>
</dbReference>
<protein>
    <recommendedName>
        <fullName evidence="3">Ferritin-like metal-binding protein YciE</fullName>
    </recommendedName>
</protein>
<dbReference type="InterPro" id="IPR010287">
    <property type="entry name" value="DUF892_YciF-like"/>
</dbReference>
<dbReference type="RefSeq" id="WP_189670494.1">
    <property type="nucleotide sequence ID" value="NZ_BNAS01000005.1"/>
</dbReference>
<dbReference type="Proteomes" id="UP000627369">
    <property type="component" value="Unassembled WGS sequence"/>
</dbReference>
<dbReference type="Gene3D" id="1.20.1260.10">
    <property type="match status" value="1"/>
</dbReference>